<dbReference type="AlphaFoldDB" id="A0A034VS39"/>
<proteinExistence type="predicted"/>
<organism evidence="1">
    <name type="scientific">Bactrocera dorsalis</name>
    <name type="common">Oriental fruit fly</name>
    <name type="synonym">Dacus dorsalis</name>
    <dbReference type="NCBI Taxonomy" id="27457"/>
    <lineage>
        <taxon>Eukaryota</taxon>
        <taxon>Metazoa</taxon>
        <taxon>Ecdysozoa</taxon>
        <taxon>Arthropoda</taxon>
        <taxon>Hexapoda</taxon>
        <taxon>Insecta</taxon>
        <taxon>Pterygota</taxon>
        <taxon>Neoptera</taxon>
        <taxon>Endopterygota</taxon>
        <taxon>Diptera</taxon>
        <taxon>Brachycera</taxon>
        <taxon>Muscomorpha</taxon>
        <taxon>Tephritoidea</taxon>
        <taxon>Tephritidae</taxon>
        <taxon>Bactrocera</taxon>
        <taxon>Bactrocera</taxon>
    </lineage>
</organism>
<reference evidence="1" key="1">
    <citation type="journal article" date="2014" name="BMC Genomics">
        <title>Characterizing the developmental transcriptome of the oriental fruit fly, Bactrocera dorsalis (Diptera: Tephritidae) through comparative genomic analysis with Drosophila melanogaster utilizing modENCODE datasets.</title>
        <authorList>
            <person name="Geib S.M."/>
            <person name="Calla B."/>
            <person name="Hall B."/>
            <person name="Hou S."/>
            <person name="Manoukis N.C."/>
        </authorList>
    </citation>
    <scope>NUCLEOTIDE SEQUENCE</scope>
    <source>
        <strain evidence="1">Punador</strain>
    </source>
</reference>
<dbReference type="EMBL" id="GAKP01014579">
    <property type="protein sequence ID" value="JAC44373.1"/>
    <property type="molecule type" value="Transcribed_RNA"/>
</dbReference>
<accession>A0A034VS39</accession>
<dbReference type="OrthoDB" id="1925699at2759"/>
<dbReference type="Pfam" id="PF11901">
    <property type="entry name" value="DM9"/>
    <property type="match status" value="2"/>
</dbReference>
<dbReference type="InterPro" id="IPR006616">
    <property type="entry name" value="DM9_repeat"/>
</dbReference>
<protein>
    <recommendedName>
        <fullName evidence="2">Natterin-3</fullName>
    </recommendedName>
</protein>
<sequence length="310" mass="33820">MKSYSFIADRCSDNTLSLSITQIIVETWVHSSPYQPVPPGAVVGGHDSDGTPIYVGRSFHEGDNLPAKVIPSKGCAYVCWGCKEIQKTHYEVLVGQGYAWVPCYGGAVPPNAVRSGTTRNGEPLYIGRGHHANSLTVGKIHPSHGCLYIPFGGNEVRLDSYEVLIRQAADQWVPTTPYHVPPNAVVGGYDSDRAPIYVGRAMHEGELLPAKFVPNKGSAYVCCGGYEINKTSFDVLCGYGYSWVHVYNHVIPPNAVMSGVGRNGNRLYVGRGHYQGSLTPGLVSQLQRCLFIPYGGREIRVDSYEVLCRV</sequence>
<dbReference type="PANTHER" id="PTHR31649:SF10">
    <property type="entry name" value="IP19903P-RELATED"/>
    <property type="match status" value="1"/>
</dbReference>
<evidence type="ECO:0008006" key="2">
    <source>
        <dbReference type="Google" id="ProtNLM"/>
    </source>
</evidence>
<dbReference type="SMART" id="SM00696">
    <property type="entry name" value="DM9"/>
    <property type="match status" value="4"/>
</dbReference>
<dbReference type="PANTHER" id="PTHR31649">
    <property type="entry name" value="AGAP009604-PA"/>
    <property type="match status" value="1"/>
</dbReference>
<evidence type="ECO:0000313" key="1">
    <source>
        <dbReference type="EMBL" id="JAC44373.1"/>
    </source>
</evidence>
<name>A0A034VS39_BACDO</name>